<reference evidence="2 3" key="1">
    <citation type="submission" date="2019-11" db="EMBL/GenBank/DDBJ databases">
        <title>Comparative genomics of hydrocarbon-degrading Desulfosarcina strains.</title>
        <authorList>
            <person name="Watanabe M."/>
            <person name="Kojima H."/>
            <person name="Fukui M."/>
        </authorList>
    </citation>
    <scope>NUCLEOTIDE SEQUENCE [LARGE SCALE GENOMIC DNA]</scope>
    <source>
        <strain evidence="3">oXyS1</strain>
    </source>
</reference>
<feature type="region of interest" description="Disordered" evidence="1">
    <location>
        <begin position="332"/>
        <end position="354"/>
    </location>
</feature>
<evidence type="ECO:0000313" key="2">
    <source>
        <dbReference type="EMBL" id="BBO91169.1"/>
    </source>
</evidence>
<dbReference type="InterPro" id="IPR046534">
    <property type="entry name" value="DUF6599"/>
</dbReference>
<proteinExistence type="predicted"/>
<sequence>MKPAVPKKPGKIETRLSMAVLAVLVAIGVGVALRQFRISPAVLALRPESLHEEAGSPADRAPIIDLKESGMVPFSPPERFTPDTLYEKIDGRADLYLAAGFVSLATQRFAPDHAHDRWVEVFVYDMGTQQNAFSVFSMQRRETARTDRQLPNAYRTENALFMARGQYYLEWIGTDGTPPLQEQIGILARRFSDTHGGADAAVVPGGRLFPEAGLSADSRQLITANAFGYEQLDNIHTAGYLIHGVRLTAFVSERKNASAAAALADSYRQTLIAYGADAAAAPPAVDGAAMLQVFDTMEIVFSRGNYLAGVHEATDPTAATILAQRLAEHLEGLTGPHAPPPQEIGEAEENKEQQ</sequence>
<evidence type="ECO:0000256" key="1">
    <source>
        <dbReference type="SAM" id="MobiDB-lite"/>
    </source>
</evidence>
<gene>
    <name evidence="2" type="ORF">DSCOOX_43490</name>
</gene>
<accession>A0A5K8AF42</accession>
<evidence type="ECO:0000313" key="3">
    <source>
        <dbReference type="Proteomes" id="UP000422108"/>
    </source>
</evidence>
<name>A0A5K8AF42_9BACT</name>
<organism evidence="2 3">
    <name type="scientific">Desulfosarcina ovata subsp. ovata</name>
    <dbReference type="NCBI Taxonomy" id="2752305"/>
    <lineage>
        <taxon>Bacteria</taxon>
        <taxon>Pseudomonadati</taxon>
        <taxon>Thermodesulfobacteriota</taxon>
        <taxon>Desulfobacteria</taxon>
        <taxon>Desulfobacterales</taxon>
        <taxon>Desulfosarcinaceae</taxon>
        <taxon>Desulfosarcina</taxon>
    </lineage>
</organism>
<protein>
    <submittedName>
        <fullName evidence="2">Uncharacterized protein</fullName>
    </submittedName>
</protein>
<dbReference type="Proteomes" id="UP000422108">
    <property type="component" value="Chromosome"/>
</dbReference>
<keyword evidence="3" id="KW-1185">Reference proteome</keyword>
<dbReference type="RefSeq" id="WP_155312126.1">
    <property type="nucleotide sequence ID" value="NZ_AP021879.1"/>
</dbReference>
<dbReference type="EMBL" id="AP021879">
    <property type="protein sequence ID" value="BBO91169.1"/>
    <property type="molecule type" value="Genomic_DNA"/>
</dbReference>
<dbReference type="AlphaFoldDB" id="A0A5K8AF42"/>
<dbReference type="Pfam" id="PF20244">
    <property type="entry name" value="DUF6599"/>
    <property type="match status" value="1"/>
</dbReference>